<evidence type="ECO:0000256" key="1">
    <source>
        <dbReference type="ARBA" id="ARBA00004429"/>
    </source>
</evidence>
<evidence type="ECO:0000256" key="8">
    <source>
        <dbReference type="ARBA" id="ARBA00038436"/>
    </source>
</evidence>
<evidence type="ECO:0000259" key="10">
    <source>
        <dbReference type="Pfam" id="PF04290"/>
    </source>
</evidence>
<feature type="transmembrane region" description="Helical" evidence="9">
    <location>
        <begin position="58"/>
        <end position="78"/>
    </location>
</feature>
<keyword evidence="3" id="KW-1003">Cell membrane</keyword>
<keyword evidence="12" id="KW-1185">Reference proteome</keyword>
<sequence length="186" mass="21661">MQNPTTPPNKIEKTLDAVNMVLNAFLALLVFGIFFVLLLQVCMRYFLAMPLYWAEEAAKYLMIYVTSVGAATAYRHYAHPRLMIVIAMIPRKTAIWYDFFLRLPVAIFFVYLIYIGWGYALANEWMMTPGLQISFFWPFLAIPFGACFVLLYLILDSINILFFHRSWILEPEFLVSDDDPISETQK</sequence>
<evidence type="ECO:0000256" key="4">
    <source>
        <dbReference type="ARBA" id="ARBA00022519"/>
    </source>
</evidence>
<comment type="function">
    <text evidence="9">Part of the tripartite ATP-independent periplasmic (TRAP) transport system.</text>
</comment>
<evidence type="ECO:0000256" key="6">
    <source>
        <dbReference type="ARBA" id="ARBA00022989"/>
    </source>
</evidence>
<keyword evidence="7 9" id="KW-0472">Membrane</keyword>
<dbReference type="STRING" id="655353.SAMN04488056_10123"/>
<evidence type="ECO:0000313" key="11">
    <source>
        <dbReference type="EMBL" id="SFN47461.1"/>
    </source>
</evidence>
<proteinExistence type="inferred from homology"/>
<comment type="similarity">
    <text evidence="8 9">Belongs to the TRAP transporter small permease family.</text>
</comment>
<feature type="transmembrane region" description="Helical" evidence="9">
    <location>
        <begin position="134"/>
        <end position="155"/>
    </location>
</feature>
<evidence type="ECO:0000256" key="2">
    <source>
        <dbReference type="ARBA" id="ARBA00022448"/>
    </source>
</evidence>
<evidence type="ECO:0000313" key="12">
    <source>
        <dbReference type="Proteomes" id="UP000199236"/>
    </source>
</evidence>
<evidence type="ECO:0000256" key="7">
    <source>
        <dbReference type="ARBA" id="ARBA00023136"/>
    </source>
</evidence>
<dbReference type="PANTHER" id="PTHR35011">
    <property type="entry name" value="2,3-DIKETO-L-GULONATE TRAP TRANSPORTER SMALL PERMEASE PROTEIN YIAM"/>
    <property type="match status" value="1"/>
</dbReference>
<comment type="subunit">
    <text evidence="9">The complex comprises the extracytoplasmic solute receptor protein and the two transmembrane proteins.</text>
</comment>
<dbReference type="GO" id="GO:0005886">
    <property type="term" value="C:plasma membrane"/>
    <property type="evidence" value="ECO:0007669"/>
    <property type="project" value="UniProtKB-SubCell"/>
</dbReference>
<evidence type="ECO:0000256" key="3">
    <source>
        <dbReference type="ARBA" id="ARBA00022475"/>
    </source>
</evidence>
<dbReference type="InterPro" id="IPR055348">
    <property type="entry name" value="DctQ"/>
</dbReference>
<feature type="transmembrane region" description="Helical" evidence="9">
    <location>
        <begin position="99"/>
        <end position="122"/>
    </location>
</feature>
<keyword evidence="6 9" id="KW-1133">Transmembrane helix</keyword>
<feature type="transmembrane region" description="Helical" evidence="9">
    <location>
        <begin position="21"/>
        <end position="46"/>
    </location>
</feature>
<keyword evidence="2 9" id="KW-0813">Transport</keyword>
<reference evidence="11 12" key="1">
    <citation type="submission" date="2016-10" db="EMBL/GenBank/DDBJ databases">
        <authorList>
            <person name="de Groot N.N."/>
        </authorList>
    </citation>
    <scope>NUCLEOTIDE SEQUENCE [LARGE SCALE GENOMIC DNA]</scope>
    <source>
        <strain evidence="11 12">CGMCC 1.9157</strain>
    </source>
</reference>
<keyword evidence="5 9" id="KW-0812">Transmembrane</keyword>
<dbReference type="EMBL" id="FOVR01000001">
    <property type="protein sequence ID" value="SFN47461.1"/>
    <property type="molecule type" value="Genomic_DNA"/>
</dbReference>
<protein>
    <recommendedName>
        <fullName evidence="9">TRAP transporter small permease protein</fullName>
    </recommendedName>
</protein>
<dbReference type="GO" id="GO:0022857">
    <property type="term" value="F:transmembrane transporter activity"/>
    <property type="evidence" value="ECO:0007669"/>
    <property type="project" value="UniProtKB-UniRule"/>
</dbReference>
<feature type="domain" description="Tripartite ATP-independent periplasmic transporters DctQ component" evidence="10">
    <location>
        <begin position="34"/>
        <end position="159"/>
    </location>
</feature>
<evidence type="ECO:0000256" key="5">
    <source>
        <dbReference type="ARBA" id="ARBA00022692"/>
    </source>
</evidence>
<comment type="subcellular location">
    <subcellularLocation>
        <location evidence="1 9">Cell inner membrane</location>
        <topology evidence="1 9">Multi-pass membrane protein</topology>
    </subcellularLocation>
</comment>
<gene>
    <name evidence="11" type="ORF">SAMN04488056_10123</name>
</gene>
<dbReference type="GO" id="GO:0015740">
    <property type="term" value="P:C4-dicarboxylate transport"/>
    <property type="evidence" value="ECO:0007669"/>
    <property type="project" value="TreeGrafter"/>
</dbReference>
<keyword evidence="4 9" id="KW-0997">Cell inner membrane</keyword>
<dbReference type="AlphaFoldDB" id="A0A1I4ZB05"/>
<name>A0A1I4ZB05_9HYPH</name>
<dbReference type="InterPro" id="IPR007387">
    <property type="entry name" value="TRAP_DctQ"/>
</dbReference>
<evidence type="ECO:0000256" key="9">
    <source>
        <dbReference type="RuleBase" id="RU369079"/>
    </source>
</evidence>
<accession>A0A1I4ZB05</accession>
<dbReference type="Pfam" id="PF04290">
    <property type="entry name" value="DctQ"/>
    <property type="match status" value="1"/>
</dbReference>
<dbReference type="PANTHER" id="PTHR35011:SF2">
    <property type="entry name" value="2,3-DIKETO-L-GULONATE TRAP TRANSPORTER SMALL PERMEASE PROTEIN YIAM"/>
    <property type="match status" value="1"/>
</dbReference>
<dbReference type="RefSeq" id="WP_175527841.1">
    <property type="nucleotide sequence ID" value="NZ_FOVR01000001.1"/>
</dbReference>
<dbReference type="Proteomes" id="UP000199236">
    <property type="component" value="Unassembled WGS sequence"/>
</dbReference>
<organism evidence="11 12">
    <name type="scientific">Cohaesibacter marisflavi</name>
    <dbReference type="NCBI Taxonomy" id="655353"/>
    <lineage>
        <taxon>Bacteria</taxon>
        <taxon>Pseudomonadati</taxon>
        <taxon>Pseudomonadota</taxon>
        <taxon>Alphaproteobacteria</taxon>
        <taxon>Hyphomicrobiales</taxon>
        <taxon>Cohaesibacteraceae</taxon>
    </lineage>
</organism>